<dbReference type="Proteomes" id="UP000326907">
    <property type="component" value="Unassembled WGS sequence"/>
</dbReference>
<dbReference type="AlphaFoldDB" id="A0A5N5EJ32"/>
<evidence type="ECO:0000256" key="1">
    <source>
        <dbReference type="ARBA" id="ARBA00004651"/>
    </source>
</evidence>
<dbReference type="PANTHER" id="PTHR30482">
    <property type="entry name" value="HIGH-AFFINITY BRANCHED-CHAIN AMINO ACID TRANSPORT SYSTEM PERMEASE"/>
    <property type="match status" value="1"/>
</dbReference>
<dbReference type="NCBIfam" id="TIGR03408">
    <property type="entry name" value="urea_trans_UrtC"/>
    <property type="match status" value="1"/>
</dbReference>
<dbReference type="GO" id="GO:0015658">
    <property type="term" value="F:branched-chain amino acid transmembrane transporter activity"/>
    <property type="evidence" value="ECO:0007669"/>
    <property type="project" value="InterPro"/>
</dbReference>
<comment type="subcellular location">
    <subcellularLocation>
        <location evidence="1">Cell membrane</location>
        <topology evidence="1">Multi-pass membrane protein</topology>
    </subcellularLocation>
</comment>
<feature type="transmembrane region" description="Helical" evidence="7">
    <location>
        <begin position="218"/>
        <end position="238"/>
    </location>
</feature>
<feature type="transmembrane region" description="Helical" evidence="7">
    <location>
        <begin position="344"/>
        <end position="364"/>
    </location>
</feature>
<feature type="region of interest" description="Disordered" evidence="6">
    <location>
        <begin position="1"/>
        <end position="20"/>
    </location>
</feature>
<dbReference type="PANTHER" id="PTHR30482:SF4">
    <property type="entry name" value="SLR1201 PROTEIN"/>
    <property type="match status" value="1"/>
</dbReference>
<dbReference type="Pfam" id="PF02653">
    <property type="entry name" value="BPD_transp_2"/>
    <property type="match status" value="1"/>
</dbReference>
<feature type="transmembrane region" description="Helical" evidence="7">
    <location>
        <begin position="284"/>
        <end position="308"/>
    </location>
</feature>
<organism evidence="8 9">
    <name type="scientific">Streptomyces arboris</name>
    <dbReference type="NCBI Taxonomy" id="2600619"/>
    <lineage>
        <taxon>Bacteria</taxon>
        <taxon>Bacillati</taxon>
        <taxon>Actinomycetota</taxon>
        <taxon>Actinomycetes</taxon>
        <taxon>Kitasatosporales</taxon>
        <taxon>Streptomycetaceae</taxon>
        <taxon>Streptomyces</taxon>
    </lineage>
</organism>
<dbReference type="GO" id="GO:0005886">
    <property type="term" value="C:plasma membrane"/>
    <property type="evidence" value="ECO:0007669"/>
    <property type="project" value="UniProtKB-SubCell"/>
</dbReference>
<evidence type="ECO:0000313" key="9">
    <source>
        <dbReference type="Proteomes" id="UP000326907"/>
    </source>
</evidence>
<keyword evidence="2" id="KW-1003">Cell membrane</keyword>
<comment type="caution">
    <text evidence="8">The sequence shown here is derived from an EMBL/GenBank/DDBJ whole genome shotgun (WGS) entry which is preliminary data.</text>
</comment>
<feature type="transmembrane region" description="Helical" evidence="7">
    <location>
        <begin position="259"/>
        <end position="278"/>
    </location>
</feature>
<feature type="transmembrane region" description="Helical" evidence="7">
    <location>
        <begin position="66"/>
        <end position="95"/>
    </location>
</feature>
<keyword evidence="5 7" id="KW-0472">Membrane</keyword>
<name>A0A5N5EJ32_9ACTN</name>
<feature type="compositionally biased region" description="Low complexity" evidence="6">
    <location>
        <begin position="1"/>
        <end position="13"/>
    </location>
</feature>
<keyword evidence="4 7" id="KW-1133">Transmembrane helix</keyword>
<dbReference type="EMBL" id="VYUA01000018">
    <property type="protein sequence ID" value="KAB2590667.1"/>
    <property type="molecule type" value="Genomic_DNA"/>
</dbReference>
<keyword evidence="9" id="KW-1185">Reference proteome</keyword>
<evidence type="ECO:0000256" key="6">
    <source>
        <dbReference type="SAM" id="MobiDB-lite"/>
    </source>
</evidence>
<reference evidence="8 9" key="1">
    <citation type="submission" date="2019-09" db="EMBL/GenBank/DDBJ databases">
        <authorList>
            <person name="Liu P."/>
        </authorList>
    </citation>
    <scope>NUCLEOTIDE SEQUENCE [LARGE SCALE GENOMIC DNA]</scope>
    <source>
        <strain evidence="8 9">TRM68085</strain>
    </source>
</reference>
<dbReference type="InterPro" id="IPR043428">
    <property type="entry name" value="LivM-like"/>
</dbReference>
<feature type="transmembrane region" description="Helical" evidence="7">
    <location>
        <begin position="315"/>
        <end position="332"/>
    </location>
</feature>
<evidence type="ECO:0000313" key="8">
    <source>
        <dbReference type="EMBL" id="KAB2590667.1"/>
    </source>
</evidence>
<evidence type="ECO:0000256" key="3">
    <source>
        <dbReference type="ARBA" id="ARBA00022692"/>
    </source>
</evidence>
<evidence type="ECO:0000256" key="5">
    <source>
        <dbReference type="ARBA" id="ARBA00023136"/>
    </source>
</evidence>
<keyword evidence="3 7" id="KW-0812">Transmembrane</keyword>
<accession>A0A5N5EJ32</accession>
<evidence type="ECO:0000256" key="2">
    <source>
        <dbReference type="ARBA" id="ARBA00022475"/>
    </source>
</evidence>
<dbReference type="InterPro" id="IPR001851">
    <property type="entry name" value="ABC_transp_permease"/>
</dbReference>
<evidence type="ECO:0000256" key="4">
    <source>
        <dbReference type="ARBA" id="ARBA00022989"/>
    </source>
</evidence>
<protein>
    <submittedName>
        <fullName evidence="8">Urea ABC transporter permease subunit UrtC</fullName>
    </submittedName>
</protein>
<dbReference type="RefSeq" id="WP_151511610.1">
    <property type="nucleotide sequence ID" value="NZ_JBMVCA010000006.1"/>
</dbReference>
<feature type="transmembrane region" description="Helical" evidence="7">
    <location>
        <begin position="140"/>
        <end position="162"/>
    </location>
</feature>
<sequence length="385" mass="40171">MTTTSTPPTAAPATEPPAGPLETPLLSRFLSRFRTPVAFLLGAVLLVGVAPLVLSDFRLGLLAKYLCYGIVAVGVSLAWGRGGLLVLGQGVFFGLGGYAMAMHLKLADAAATGETLPDFMLLYGTEDGLPWWWQPFANPAFALAMTVLLPMAVAALLGALVFRRRVKGAYFAILSQALAAALAIWLVGQQATTGGTNGLTDFQGFFGYDLNDPVNQRMVYVIIAVSLLLLMAAARQLFVSRYGELLIAVRDSEERVRFLGYNPANVKLVAYVVAAGMAGLAGALFVPAVGIISPALIGIVPSIGFVIGAAVGGRASLVGAVLGAIAVAWAQSTLSDAWPAGWTYLQGLLFVVAVGFLPGGLASLRTVLRRRTSSDRVGATKGVTT</sequence>
<gene>
    <name evidence="8" type="primary">urtC</name>
    <name evidence="8" type="ORF">F5983_20440</name>
</gene>
<feature type="transmembrane region" description="Helical" evidence="7">
    <location>
        <begin position="33"/>
        <end position="54"/>
    </location>
</feature>
<proteinExistence type="predicted"/>
<feature type="transmembrane region" description="Helical" evidence="7">
    <location>
        <begin position="169"/>
        <end position="188"/>
    </location>
</feature>
<dbReference type="InterPro" id="IPR017778">
    <property type="entry name" value="ABC_transptr_urea_perm_UrtC"/>
</dbReference>
<evidence type="ECO:0000256" key="7">
    <source>
        <dbReference type="SAM" id="Phobius"/>
    </source>
</evidence>
<dbReference type="CDD" id="cd06581">
    <property type="entry name" value="TM_PBP1_LivM_like"/>
    <property type="match status" value="1"/>
</dbReference>